<evidence type="ECO:0008006" key="3">
    <source>
        <dbReference type="Google" id="ProtNLM"/>
    </source>
</evidence>
<accession>A0A1C6YUZ5</accession>
<dbReference type="EMBL" id="FMIQ01000003">
    <property type="protein sequence ID" value="SCM50669.1"/>
    <property type="molecule type" value="Genomic_DNA"/>
</dbReference>
<evidence type="ECO:0000313" key="1">
    <source>
        <dbReference type="EMBL" id="SCM50669.1"/>
    </source>
</evidence>
<dbReference type="AlphaFoldDB" id="A0A1C6YUZ5"/>
<evidence type="ECO:0000313" key="2">
    <source>
        <dbReference type="Proteomes" id="UP000094844"/>
    </source>
</evidence>
<gene>
    <name evidence="1" type="ORF">BN1044_00117</name>
</gene>
<reference evidence="1 2" key="1">
    <citation type="submission" date="2016-09" db="EMBL/GenBank/DDBJ databases">
        <authorList>
            <person name="Capua I."/>
            <person name="De Benedictis P."/>
            <person name="Joannis T."/>
            <person name="Lombin L.H."/>
            <person name="Cattoli G."/>
        </authorList>
    </citation>
    <scope>NUCLEOTIDE SEQUENCE [LARGE SCALE GENOMIC DNA]</scope>
    <source>
        <strain evidence="1 2">GB001</strain>
    </source>
</reference>
<dbReference type="Proteomes" id="UP000094844">
    <property type="component" value="Unassembled WGS sequence"/>
</dbReference>
<dbReference type="RefSeq" id="WP_072307104.1">
    <property type="nucleotide sequence ID" value="NZ_FMIQ01000003.1"/>
</dbReference>
<sequence>MDEITRLLRHEGLHPQPTFLAGSGLLIGQQVVLYPYQLIYRVEDSHLILCSFSRVLDSAPHLSSLLRLWGILQRVFHRMLWLKSIRMLVITEVFDPQLSAQRHQLERLLYKMGATVVLKDGDSWLDISADKLLHQRKQR</sequence>
<proteinExistence type="predicted"/>
<dbReference type="OrthoDB" id="8595673at2"/>
<name>A0A1C6YUZ5_HAFAL</name>
<organism evidence="1 2">
    <name type="scientific">Hafnia alvei</name>
    <dbReference type="NCBI Taxonomy" id="569"/>
    <lineage>
        <taxon>Bacteria</taxon>
        <taxon>Pseudomonadati</taxon>
        <taxon>Pseudomonadota</taxon>
        <taxon>Gammaproteobacteria</taxon>
        <taxon>Enterobacterales</taxon>
        <taxon>Hafniaceae</taxon>
        <taxon>Hafnia</taxon>
    </lineage>
</organism>
<protein>
    <recommendedName>
        <fullName evidence="3">Secreted effector protein</fullName>
    </recommendedName>
</protein>